<dbReference type="KEGG" id="lmq:LMM7_2252"/>
<dbReference type="RefSeq" id="WP_003729556.1">
    <property type="nucleotide sequence ID" value="NC_017537.1"/>
</dbReference>
<dbReference type="PATRIC" id="fig|1030009.3.peg.2238"/>
<dbReference type="EMBL" id="CP002816">
    <property type="protein sequence ID" value="AEH93257.1"/>
    <property type="molecule type" value="Genomic_DNA"/>
</dbReference>
<keyword evidence="1" id="KW-0812">Transmembrane</keyword>
<dbReference type="Proteomes" id="UP000000486">
    <property type="component" value="Chromosome"/>
</dbReference>
<evidence type="ECO:0000256" key="1">
    <source>
        <dbReference type="SAM" id="Phobius"/>
    </source>
</evidence>
<reference evidence="2 3" key="1">
    <citation type="journal article" date="2011" name="J. Bacteriol.">
        <title>Genome sequence of the nonpathogenic Listeria monocytogenes serovar 4a strain M7.</title>
        <authorList>
            <person name="Chen J."/>
            <person name="Xia Y."/>
            <person name="Cheng C."/>
            <person name="Fang C."/>
            <person name="Shan Y."/>
            <person name="Jin G."/>
            <person name="Fang W."/>
        </authorList>
    </citation>
    <scope>NUCLEOTIDE SEQUENCE [LARGE SCALE GENOMIC DNA]</scope>
    <source>
        <strain evidence="2 3">M7</strain>
    </source>
</reference>
<gene>
    <name evidence="2" type="ordered locus">LMM7_2252</name>
</gene>
<evidence type="ECO:0000313" key="3">
    <source>
        <dbReference type="Proteomes" id="UP000000486"/>
    </source>
</evidence>
<keyword evidence="1" id="KW-1133">Transmembrane helix</keyword>
<keyword evidence="1" id="KW-0472">Membrane</keyword>
<dbReference type="AlphaFoldDB" id="A0A0E0UXU8"/>
<organism evidence="2 3">
    <name type="scientific">Listeria monocytogenes serotype 4a (strain M7)</name>
    <dbReference type="NCBI Taxonomy" id="1030009"/>
    <lineage>
        <taxon>Bacteria</taxon>
        <taxon>Bacillati</taxon>
        <taxon>Bacillota</taxon>
        <taxon>Bacilli</taxon>
        <taxon>Bacillales</taxon>
        <taxon>Listeriaceae</taxon>
        <taxon>Listeria</taxon>
    </lineage>
</organism>
<proteinExistence type="predicted"/>
<protein>
    <submittedName>
        <fullName evidence="2">Uncharacterized protein</fullName>
    </submittedName>
</protein>
<sequence>MKLAGLVILLIGLIGFGFSFSITGLIGFGVCIISVILVVAGIFAMIRSKKRRKRAYSY</sequence>
<accession>A0A0E0UXU8</accession>
<feature type="transmembrane region" description="Helical" evidence="1">
    <location>
        <begin position="27"/>
        <end position="46"/>
    </location>
</feature>
<name>A0A0E0UXU8_LISMM</name>
<dbReference type="HOGENOM" id="CLU_2991272_0_0_9"/>
<evidence type="ECO:0000313" key="2">
    <source>
        <dbReference type="EMBL" id="AEH93257.1"/>
    </source>
</evidence>